<sequence length="482" mass="52032">MNRANPNDPYVPSMMMSFVGLDPNPNPNPNPTNPTPQRLHLSDPWDPSPSSAAFFPNSGLGGGVTFLDYPPPPLLPFNTTTAAAAANINANPNSPFYPTSPTHDYPPSAGLVKREADAAALLRPAIGLNLGHRTYFPSGGDSAAVAIDRLFSARPPAHAVPRGLLYALGGLGGSGAHNPGYQHYHHHHHHHQPPRCQAEGCGADLSGAKHYHRRHKVCEFHSKAAVVAAKGLQQRFCQQCSRFHVLSEFDEAKRSCRKRLADHNRRRRKPQGSTQSTDSSNQKNSNCSSSQKSKQSTKPTRDTSTITTKSTTTISNASVSLEGQNKGTHYRNGPALSLGGVGVGVGVGVLAMESKGGNNMDSDFMYQQSQGLHYASFVEEKVSEDEEEDDEEEEEEQRHHQEILHPFSSAESTNNNTFFHHHNLFSSAAAAAAAASADGSHSTTEGGGGGDTATATLHHHHHHHNHHQGLHLGQAMFEVDFM</sequence>
<evidence type="ECO:0000256" key="10">
    <source>
        <dbReference type="SAM" id="MobiDB-lite"/>
    </source>
</evidence>
<keyword evidence="4" id="KW-0862">Zinc</keyword>
<keyword evidence="6" id="KW-0238">DNA-binding</keyword>
<dbReference type="PROSITE" id="PS51141">
    <property type="entry name" value="ZF_SBP"/>
    <property type="match status" value="1"/>
</dbReference>
<reference evidence="12 13" key="1">
    <citation type="journal article" date="2016" name="DNA Res.">
        <title>The draft genome of MD-2 pineapple using hybrid error correction of long reads.</title>
        <authorList>
            <person name="Redwan R.M."/>
            <person name="Saidin A."/>
            <person name="Kumar S.V."/>
        </authorList>
    </citation>
    <scope>NUCLEOTIDE SEQUENCE [LARGE SCALE GENOMIC DNA]</scope>
    <source>
        <strain evidence="13">cv. MD2</strain>
        <tissue evidence="12">Leaf</tissue>
    </source>
</reference>
<evidence type="ECO:0000256" key="4">
    <source>
        <dbReference type="ARBA" id="ARBA00022833"/>
    </source>
</evidence>
<dbReference type="GO" id="GO:0005634">
    <property type="term" value="C:nucleus"/>
    <property type="evidence" value="ECO:0007669"/>
    <property type="project" value="UniProtKB-SubCell"/>
</dbReference>
<feature type="region of interest" description="Disordered" evidence="10">
    <location>
        <begin position="436"/>
        <end position="470"/>
    </location>
</feature>
<evidence type="ECO:0000256" key="8">
    <source>
        <dbReference type="ARBA" id="ARBA00023242"/>
    </source>
</evidence>
<evidence type="ECO:0000256" key="2">
    <source>
        <dbReference type="ARBA" id="ARBA00022723"/>
    </source>
</evidence>
<dbReference type="STRING" id="4615.A0A199W7Z5"/>
<dbReference type="Gene3D" id="4.10.1100.10">
    <property type="entry name" value="Transcription factor, SBP-box domain"/>
    <property type="match status" value="1"/>
</dbReference>
<proteinExistence type="predicted"/>
<keyword evidence="7" id="KW-0804">Transcription</keyword>
<feature type="compositionally biased region" description="Pro residues" evidence="10">
    <location>
        <begin position="24"/>
        <end position="34"/>
    </location>
</feature>
<dbReference type="AlphaFoldDB" id="A0A199W7Z5"/>
<keyword evidence="3 9" id="KW-0863">Zinc-finger</keyword>
<dbReference type="FunFam" id="4.10.1100.10:FF:000001">
    <property type="entry name" value="Squamosa promoter-binding-like protein 14"/>
    <property type="match status" value="1"/>
</dbReference>
<protein>
    <submittedName>
        <fullName evidence="12">Squamosa promoter-binding-like protein 8</fullName>
    </submittedName>
</protein>
<evidence type="ECO:0000313" key="13">
    <source>
        <dbReference type="Proteomes" id="UP000092600"/>
    </source>
</evidence>
<dbReference type="PANTHER" id="PTHR31251:SF169">
    <property type="entry name" value="SQUAMOSA PROMOTER-BINDING-LIKE PROTEIN 8"/>
    <property type="match status" value="1"/>
</dbReference>
<dbReference type="EMBL" id="LSRQ01000141">
    <property type="protein sequence ID" value="OAY85035.1"/>
    <property type="molecule type" value="Genomic_DNA"/>
</dbReference>
<dbReference type="InterPro" id="IPR004333">
    <property type="entry name" value="SBP_dom"/>
</dbReference>
<dbReference type="SUPFAM" id="SSF103612">
    <property type="entry name" value="SBT domain"/>
    <property type="match status" value="1"/>
</dbReference>
<evidence type="ECO:0000256" key="3">
    <source>
        <dbReference type="ARBA" id="ARBA00022771"/>
    </source>
</evidence>
<evidence type="ECO:0000313" key="12">
    <source>
        <dbReference type="EMBL" id="OAY85035.1"/>
    </source>
</evidence>
<accession>A0A199W7Z5</accession>
<dbReference type="Proteomes" id="UP000092600">
    <property type="component" value="Unassembled WGS sequence"/>
</dbReference>
<feature type="region of interest" description="Disordered" evidence="10">
    <location>
        <begin position="380"/>
        <end position="401"/>
    </location>
</feature>
<gene>
    <name evidence="12" type="ORF">ACMD2_15688</name>
</gene>
<feature type="region of interest" description="Disordered" evidence="10">
    <location>
        <begin position="260"/>
        <end position="338"/>
    </location>
</feature>
<evidence type="ECO:0000256" key="5">
    <source>
        <dbReference type="ARBA" id="ARBA00023015"/>
    </source>
</evidence>
<evidence type="ECO:0000256" key="9">
    <source>
        <dbReference type="PROSITE-ProRule" id="PRU00470"/>
    </source>
</evidence>
<keyword evidence="5" id="KW-0805">Transcription regulation</keyword>
<feature type="compositionally biased region" description="Basic residues" evidence="10">
    <location>
        <begin position="457"/>
        <end position="469"/>
    </location>
</feature>
<keyword evidence="8" id="KW-0539">Nucleus</keyword>
<dbReference type="GO" id="GO:0003677">
    <property type="term" value="F:DNA binding"/>
    <property type="evidence" value="ECO:0007669"/>
    <property type="project" value="UniProtKB-KW"/>
</dbReference>
<feature type="compositionally biased region" description="Low complexity" evidence="10">
    <location>
        <begin position="279"/>
        <end position="315"/>
    </location>
</feature>
<feature type="domain" description="SBP-type" evidence="11">
    <location>
        <begin position="193"/>
        <end position="270"/>
    </location>
</feature>
<comment type="caution">
    <text evidence="12">The sequence shown here is derived from an EMBL/GenBank/DDBJ whole genome shotgun (WGS) entry which is preliminary data.</text>
</comment>
<comment type="subcellular location">
    <subcellularLocation>
        <location evidence="1">Nucleus</location>
    </subcellularLocation>
</comment>
<keyword evidence="2" id="KW-0479">Metal-binding</keyword>
<dbReference type="InterPro" id="IPR036893">
    <property type="entry name" value="SBP_sf"/>
</dbReference>
<feature type="compositionally biased region" description="Polar residues" evidence="10">
    <location>
        <begin position="316"/>
        <end position="327"/>
    </location>
</feature>
<evidence type="ECO:0000256" key="6">
    <source>
        <dbReference type="ARBA" id="ARBA00023125"/>
    </source>
</evidence>
<name>A0A199W7Z5_ANACO</name>
<organism evidence="12 13">
    <name type="scientific">Ananas comosus</name>
    <name type="common">Pineapple</name>
    <name type="synonym">Ananas ananas</name>
    <dbReference type="NCBI Taxonomy" id="4615"/>
    <lineage>
        <taxon>Eukaryota</taxon>
        <taxon>Viridiplantae</taxon>
        <taxon>Streptophyta</taxon>
        <taxon>Embryophyta</taxon>
        <taxon>Tracheophyta</taxon>
        <taxon>Spermatophyta</taxon>
        <taxon>Magnoliopsida</taxon>
        <taxon>Liliopsida</taxon>
        <taxon>Poales</taxon>
        <taxon>Bromeliaceae</taxon>
        <taxon>Bromelioideae</taxon>
        <taxon>Ananas</taxon>
    </lineage>
</organism>
<evidence type="ECO:0000256" key="7">
    <source>
        <dbReference type="ARBA" id="ARBA00023163"/>
    </source>
</evidence>
<feature type="compositionally biased region" description="Acidic residues" evidence="10">
    <location>
        <begin position="382"/>
        <end position="395"/>
    </location>
</feature>
<dbReference type="PANTHER" id="PTHR31251">
    <property type="entry name" value="SQUAMOSA PROMOTER-BINDING-LIKE PROTEIN 4"/>
    <property type="match status" value="1"/>
</dbReference>
<dbReference type="InterPro" id="IPR044817">
    <property type="entry name" value="SBP-like"/>
</dbReference>
<feature type="region of interest" description="Disordered" evidence="10">
    <location>
        <begin position="1"/>
        <end position="50"/>
    </location>
</feature>
<dbReference type="Pfam" id="PF03110">
    <property type="entry name" value="SBP"/>
    <property type="match status" value="1"/>
</dbReference>
<dbReference type="GO" id="GO:0008270">
    <property type="term" value="F:zinc ion binding"/>
    <property type="evidence" value="ECO:0007669"/>
    <property type="project" value="UniProtKB-KW"/>
</dbReference>
<evidence type="ECO:0000256" key="1">
    <source>
        <dbReference type="ARBA" id="ARBA00004123"/>
    </source>
</evidence>
<evidence type="ECO:0000259" key="11">
    <source>
        <dbReference type="PROSITE" id="PS51141"/>
    </source>
</evidence>